<keyword evidence="3" id="KW-1185">Reference proteome</keyword>
<protein>
    <submittedName>
        <fullName evidence="2">Uncharacterized protein</fullName>
    </submittedName>
</protein>
<reference evidence="2" key="1">
    <citation type="journal article" date="2020" name="Cell">
        <title>Large-Scale Comparative Analyses of Tick Genomes Elucidate Their Genetic Diversity and Vector Capacities.</title>
        <authorList>
            <consortium name="Tick Genome and Microbiome Consortium (TIGMIC)"/>
            <person name="Jia N."/>
            <person name="Wang J."/>
            <person name="Shi W."/>
            <person name="Du L."/>
            <person name="Sun Y."/>
            <person name="Zhan W."/>
            <person name="Jiang J.F."/>
            <person name="Wang Q."/>
            <person name="Zhang B."/>
            <person name="Ji P."/>
            <person name="Bell-Sakyi L."/>
            <person name="Cui X.M."/>
            <person name="Yuan T.T."/>
            <person name="Jiang B.G."/>
            <person name="Yang W.F."/>
            <person name="Lam T.T."/>
            <person name="Chang Q.C."/>
            <person name="Ding S.J."/>
            <person name="Wang X.J."/>
            <person name="Zhu J.G."/>
            <person name="Ruan X.D."/>
            <person name="Zhao L."/>
            <person name="Wei J.T."/>
            <person name="Ye R.Z."/>
            <person name="Que T.C."/>
            <person name="Du C.H."/>
            <person name="Zhou Y.H."/>
            <person name="Cheng J.X."/>
            <person name="Dai P.F."/>
            <person name="Guo W.B."/>
            <person name="Han X.H."/>
            <person name="Huang E.J."/>
            <person name="Li L.F."/>
            <person name="Wei W."/>
            <person name="Gao Y.C."/>
            <person name="Liu J.Z."/>
            <person name="Shao H.Z."/>
            <person name="Wang X."/>
            <person name="Wang C.C."/>
            <person name="Yang T.C."/>
            <person name="Huo Q.B."/>
            <person name="Li W."/>
            <person name="Chen H.Y."/>
            <person name="Chen S.E."/>
            <person name="Zhou L.G."/>
            <person name="Ni X.B."/>
            <person name="Tian J.H."/>
            <person name="Sheng Y."/>
            <person name="Liu T."/>
            <person name="Pan Y.S."/>
            <person name="Xia L.Y."/>
            <person name="Li J."/>
            <person name="Zhao F."/>
            <person name="Cao W.C."/>
        </authorList>
    </citation>
    <scope>NUCLEOTIDE SEQUENCE</scope>
    <source>
        <strain evidence="2">Rsan-2018</strain>
    </source>
</reference>
<evidence type="ECO:0000313" key="2">
    <source>
        <dbReference type="EMBL" id="KAH7940130.1"/>
    </source>
</evidence>
<proteinExistence type="predicted"/>
<gene>
    <name evidence="2" type="ORF">HPB52_021883</name>
</gene>
<accession>A0A9D4PIQ9</accession>
<organism evidence="2 3">
    <name type="scientific">Rhipicephalus sanguineus</name>
    <name type="common">Brown dog tick</name>
    <name type="synonym">Ixodes sanguineus</name>
    <dbReference type="NCBI Taxonomy" id="34632"/>
    <lineage>
        <taxon>Eukaryota</taxon>
        <taxon>Metazoa</taxon>
        <taxon>Ecdysozoa</taxon>
        <taxon>Arthropoda</taxon>
        <taxon>Chelicerata</taxon>
        <taxon>Arachnida</taxon>
        <taxon>Acari</taxon>
        <taxon>Parasitiformes</taxon>
        <taxon>Ixodida</taxon>
        <taxon>Ixodoidea</taxon>
        <taxon>Ixodidae</taxon>
        <taxon>Rhipicephalinae</taxon>
        <taxon>Rhipicephalus</taxon>
        <taxon>Rhipicephalus</taxon>
    </lineage>
</organism>
<sequence>MASGTDEIAKEHWNASSTVLGTRAAPEADAAAASAGSASSKPMQLTTTSSEDSMEHEDNDPPDWDTSTTAVAFGPPFA</sequence>
<dbReference type="EMBL" id="JABSTV010001254">
    <property type="protein sequence ID" value="KAH7940130.1"/>
    <property type="molecule type" value="Genomic_DNA"/>
</dbReference>
<dbReference type="Proteomes" id="UP000821837">
    <property type="component" value="Chromosome 8"/>
</dbReference>
<evidence type="ECO:0000313" key="3">
    <source>
        <dbReference type="Proteomes" id="UP000821837"/>
    </source>
</evidence>
<feature type="compositionally biased region" description="Polar residues" evidence="1">
    <location>
        <begin position="41"/>
        <end position="51"/>
    </location>
</feature>
<dbReference type="AlphaFoldDB" id="A0A9D4PIQ9"/>
<reference evidence="2" key="2">
    <citation type="submission" date="2021-09" db="EMBL/GenBank/DDBJ databases">
        <authorList>
            <person name="Jia N."/>
            <person name="Wang J."/>
            <person name="Shi W."/>
            <person name="Du L."/>
            <person name="Sun Y."/>
            <person name="Zhan W."/>
            <person name="Jiang J."/>
            <person name="Wang Q."/>
            <person name="Zhang B."/>
            <person name="Ji P."/>
            <person name="Sakyi L.B."/>
            <person name="Cui X."/>
            <person name="Yuan T."/>
            <person name="Jiang B."/>
            <person name="Yang W."/>
            <person name="Lam T.T.-Y."/>
            <person name="Chang Q."/>
            <person name="Ding S."/>
            <person name="Wang X."/>
            <person name="Zhu J."/>
            <person name="Ruan X."/>
            <person name="Zhao L."/>
            <person name="Wei J."/>
            <person name="Que T."/>
            <person name="Du C."/>
            <person name="Cheng J."/>
            <person name="Dai P."/>
            <person name="Han X."/>
            <person name="Huang E."/>
            <person name="Gao Y."/>
            <person name="Liu J."/>
            <person name="Shao H."/>
            <person name="Ye R."/>
            <person name="Li L."/>
            <person name="Wei W."/>
            <person name="Wang X."/>
            <person name="Wang C."/>
            <person name="Huo Q."/>
            <person name="Li W."/>
            <person name="Guo W."/>
            <person name="Chen H."/>
            <person name="Chen S."/>
            <person name="Zhou L."/>
            <person name="Zhou L."/>
            <person name="Ni X."/>
            <person name="Tian J."/>
            <person name="Zhou Y."/>
            <person name="Sheng Y."/>
            <person name="Liu T."/>
            <person name="Pan Y."/>
            <person name="Xia L."/>
            <person name="Li J."/>
            <person name="Zhao F."/>
            <person name="Cao W."/>
        </authorList>
    </citation>
    <scope>NUCLEOTIDE SEQUENCE</scope>
    <source>
        <strain evidence="2">Rsan-2018</strain>
        <tissue evidence="2">Larvae</tissue>
    </source>
</reference>
<evidence type="ECO:0000256" key="1">
    <source>
        <dbReference type="SAM" id="MobiDB-lite"/>
    </source>
</evidence>
<comment type="caution">
    <text evidence="2">The sequence shown here is derived from an EMBL/GenBank/DDBJ whole genome shotgun (WGS) entry which is preliminary data.</text>
</comment>
<feature type="region of interest" description="Disordered" evidence="1">
    <location>
        <begin position="1"/>
        <end position="78"/>
    </location>
</feature>
<feature type="compositionally biased region" description="Low complexity" evidence="1">
    <location>
        <begin position="24"/>
        <end position="40"/>
    </location>
</feature>
<feature type="compositionally biased region" description="Acidic residues" evidence="1">
    <location>
        <begin position="52"/>
        <end position="63"/>
    </location>
</feature>
<name>A0A9D4PIQ9_RHISA</name>